<comment type="caution">
    <text evidence="2">The sequence shown here is derived from an EMBL/GenBank/DDBJ whole genome shotgun (WGS) entry which is preliminary data.</text>
</comment>
<proteinExistence type="predicted"/>
<dbReference type="STRING" id="1401.BK123_30110"/>
<feature type="transmembrane region" description="Helical" evidence="1">
    <location>
        <begin position="225"/>
        <end position="245"/>
    </location>
</feature>
<dbReference type="Gene3D" id="1.20.1260.100">
    <property type="entry name" value="TspO/MBR protein"/>
    <property type="match status" value="1"/>
</dbReference>
<feature type="transmembrane region" description="Helical" evidence="1">
    <location>
        <begin position="12"/>
        <end position="31"/>
    </location>
</feature>
<feature type="transmembrane region" description="Helical" evidence="1">
    <location>
        <begin position="146"/>
        <end position="166"/>
    </location>
</feature>
<evidence type="ECO:0000313" key="3">
    <source>
        <dbReference type="Proteomes" id="UP000187074"/>
    </source>
</evidence>
<dbReference type="EMBL" id="MRTF01000013">
    <property type="protein sequence ID" value="OME88802.1"/>
    <property type="molecule type" value="Genomic_DNA"/>
</dbReference>
<dbReference type="RefSeq" id="WP_076326021.1">
    <property type="nucleotide sequence ID" value="NZ_JBCNGP010000004.1"/>
</dbReference>
<gene>
    <name evidence="2" type="ORF">BK123_30110</name>
</gene>
<evidence type="ECO:0000256" key="1">
    <source>
        <dbReference type="SAM" id="Phobius"/>
    </source>
</evidence>
<dbReference type="PANTHER" id="PTHR33802:SF1">
    <property type="entry name" value="XK-RELATED PROTEIN"/>
    <property type="match status" value="1"/>
</dbReference>
<accession>A0A1R1ATB0</accession>
<protein>
    <recommendedName>
        <fullName evidence="4">Tryptophan-rich sensory protein</fullName>
    </recommendedName>
</protein>
<dbReference type="PANTHER" id="PTHR33802">
    <property type="entry name" value="SI:CH211-161H7.5-RELATED"/>
    <property type="match status" value="1"/>
</dbReference>
<dbReference type="InterPro" id="IPR038330">
    <property type="entry name" value="TspO/MBR-related_sf"/>
</dbReference>
<feature type="transmembrane region" description="Helical" evidence="1">
    <location>
        <begin position="107"/>
        <end position="125"/>
    </location>
</feature>
<feature type="transmembrane region" description="Helical" evidence="1">
    <location>
        <begin position="51"/>
        <end position="71"/>
    </location>
</feature>
<dbReference type="AlphaFoldDB" id="A0A1R1ATB0"/>
<keyword evidence="1" id="KW-0472">Membrane</keyword>
<name>A0A1R1ATB0_PAELA</name>
<dbReference type="OrthoDB" id="5189031at2"/>
<evidence type="ECO:0000313" key="2">
    <source>
        <dbReference type="EMBL" id="OME88802.1"/>
    </source>
</evidence>
<dbReference type="Proteomes" id="UP000187074">
    <property type="component" value="Unassembled WGS sequence"/>
</dbReference>
<keyword evidence="1" id="KW-1133">Transmembrane helix</keyword>
<feature type="transmembrane region" description="Helical" evidence="1">
    <location>
        <begin position="203"/>
        <end position="219"/>
    </location>
</feature>
<reference evidence="2 3" key="1">
    <citation type="submission" date="2016-11" db="EMBL/GenBank/DDBJ databases">
        <title>Paenibacillus species isolates.</title>
        <authorList>
            <person name="Beno S.M."/>
        </authorList>
    </citation>
    <scope>NUCLEOTIDE SEQUENCE [LARGE SCALE GENOMIC DNA]</scope>
    <source>
        <strain evidence="2 3">FSL F4-0100</strain>
    </source>
</reference>
<evidence type="ECO:0008006" key="4">
    <source>
        <dbReference type="Google" id="ProtNLM"/>
    </source>
</evidence>
<feature type="transmembrane region" description="Helical" evidence="1">
    <location>
        <begin position="178"/>
        <end position="196"/>
    </location>
</feature>
<keyword evidence="1" id="KW-0812">Transmembrane</keyword>
<sequence length="254" mass="29683">MYRNNPYRWWNLLFFAGVIAMNVLSGMLPLGGRTTGEISDMYYTAITPAGYAFSIWSVIYVLLFFFVIYQLRRDTGNRDSVRSIGPWFILSCVFNMAWLVLWHYLYIEWSVVMMFLLLLTLWVLYVRTHTIDYPTSGEKFCLKLPFSLYLGWVCPAFIVNVGIVFQKNDWSLFGLRETTLGIVLLCIGALLAILIGQRYRDSIVPLVFTWAYIAIAAEHRETDSILMTAFVLSIVLLVYAIWLFFTRNRRRSRY</sequence>
<feature type="transmembrane region" description="Helical" evidence="1">
    <location>
        <begin position="83"/>
        <end position="101"/>
    </location>
</feature>
<organism evidence="2 3">
    <name type="scientific">Paenibacillus lautus</name>
    <name type="common">Bacillus lautus</name>
    <dbReference type="NCBI Taxonomy" id="1401"/>
    <lineage>
        <taxon>Bacteria</taxon>
        <taxon>Bacillati</taxon>
        <taxon>Bacillota</taxon>
        <taxon>Bacilli</taxon>
        <taxon>Bacillales</taxon>
        <taxon>Paenibacillaceae</taxon>
        <taxon>Paenibacillus</taxon>
    </lineage>
</organism>